<keyword evidence="1" id="KW-0812">Transmembrane</keyword>
<name>A0A6A6DB69_9PEZI</name>
<keyword evidence="3" id="KW-1185">Reference proteome</keyword>
<keyword evidence="1" id="KW-0472">Membrane</keyword>
<keyword evidence="1" id="KW-1133">Transmembrane helix</keyword>
<proteinExistence type="predicted"/>
<evidence type="ECO:0000313" key="2">
    <source>
        <dbReference type="EMBL" id="KAF2175552.1"/>
    </source>
</evidence>
<organism evidence="2 3">
    <name type="scientific">Zopfia rhizophila CBS 207.26</name>
    <dbReference type="NCBI Taxonomy" id="1314779"/>
    <lineage>
        <taxon>Eukaryota</taxon>
        <taxon>Fungi</taxon>
        <taxon>Dikarya</taxon>
        <taxon>Ascomycota</taxon>
        <taxon>Pezizomycotina</taxon>
        <taxon>Dothideomycetes</taxon>
        <taxon>Dothideomycetes incertae sedis</taxon>
        <taxon>Zopfiaceae</taxon>
        <taxon>Zopfia</taxon>
    </lineage>
</organism>
<accession>A0A6A6DB69</accession>
<feature type="transmembrane region" description="Helical" evidence="1">
    <location>
        <begin position="67"/>
        <end position="90"/>
    </location>
</feature>
<gene>
    <name evidence="2" type="ORF">K469DRAFT_64811</name>
</gene>
<evidence type="ECO:0000256" key="1">
    <source>
        <dbReference type="SAM" id="Phobius"/>
    </source>
</evidence>
<protein>
    <submittedName>
        <fullName evidence="2">Uncharacterized protein</fullName>
    </submittedName>
</protein>
<dbReference type="AlphaFoldDB" id="A0A6A6DB69"/>
<reference evidence="2" key="1">
    <citation type="journal article" date="2020" name="Stud. Mycol.">
        <title>101 Dothideomycetes genomes: a test case for predicting lifestyles and emergence of pathogens.</title>
        <authorList>
            <person name="Haridas S."/>
            <person name="Albert R."/>
            <person name="Binder M."/>
            <person name="Bloem J."/>
            <person name="Labutti K."/>
            <person name="Salamov A."/>
            <person name="Andreopoulos B."/>
            <person name="Baker S."/>
            <person name="Barry K."/>
            <person name="Bills G."/>
            <person name="Bluhm B."/>
            <person name="Cannon C."/>
            <person name="Castanera R."/>
            <person name="Culley D."/>
            <person name="Daum C."/>
            <person name="Ezra D."/>
            <person name="Gonzalez J."/>
            <person name="Henrissat B."/>
            <person name="Kuo A."/>
            <person name="Liang C."/>
            <person name="Lipzen A."/>
            <person name="Lutzoni F."/>
            <person name="Magnuson J."/>
            <person name="Mondo S."/>
            <person name="Nolan M."/>
            <person name="Ohm R."/>
            <person name="Pangilinan J."/>
            <person name="Park H.-J."/>
            <person name="Ramirez L."/>
            <person name="Alfaro M."/>
            <person name="Sun H."/>
            <person name="Tritt A."/>
            <person name="Yoshinaga Y."/>
            <person name="Zwiers L.-H."/>
            <person name="Turgeon B."/>
            <person name="Goodwin S."/>
            <person name="Spatafora J."/>
            <person name="Crous P."/>
            <person name="Grigoriev I."/>
        </authorList>
    </citation>
    <scope>NUCLEOTIDE SEQUENCE</scope>
    <source>
        <strain evidence="2">CBS 207.26</strain>
    </source>
</reference>
<sequence>MNELTLNYRSSVELITTVERSTFCAGHIERQAVPSVAYSSNQHGFRYSLSFHDSGNDVLLPQFQRQVFMVLLAMVLSVPVATRTAMIILLQSRP</sequence>
<dbReference type="EMBL" id="ML994729">
    <property type="protein sequence ID" value="KAF2175552.1"/>
    <property type="molecule type" value="Genomic_DNA"/>
</dbReference>
<evidence type="ECO:0000313" key="3">
    <source>
        <dbReference type="Proteomes" id="UP000800200"/>
    </source>
</evidence>
<dbReference type="Proteomes" id="UP000800200">
    <property type="component" value="Unassembled WGS sequence"/>
</dbReference>